<name>A0A1M7QDI4_9ACTN</name>
<dbReference type="Proteomes" id="UP000184111">
    <property type="component" value="Unassembled WGS sequence"/>
</dbReference>
<dbReference type="AlphaFoldDB" id="A0A1M7QDI4"/>
<dbReference type="OrthoDB" id="4164084at2"/>
<evidence type="ECO:0000313" key="2">
    <source>
        <dbReference type="Proteomes" id="UP000184111"/>
    </source>
</evidence>
<dbReference type="EMBL" id="FRBI01000032">
    <property type="protein sequence ID" value="SHN28793.1"/>
    <property type="molecule type" value="Genomic_DNA"/>
</dbReference>
<reference evidence="1 2" key="1">
    <citation type="submission" date="2016-11" db="EMBL/GenBank/DDBJ databases">
        <authorList>
            <person name="Jaros S."/>
            <person name="Januszkiewicz K."/>
            <person name="Wedrychowicz H."/>
        </authorList>
    </citation>
    <scope>NUCLEOTIDE SEQUENCE [LARGE SCALE GENOMIC DNA]</scope>
    <source>
        <strain evidence="1 2">CGMCC 4.2025</strain>
    </source>
</reference>
<keyword evidence="2" id="KW-1185">Reference proteome</keyword>
<proteinExistence type="predicted"/>
<accession>A0A1M7QDI4</accession>
<sequence length="61" mass="6822">MEWTVPGMHEQGEWTLRDKGSATEVLHSVQRTGPLAAVLRHTLDTLPTLRLDRLTDTAVGR</sequence>
<protein>
    <submittedName>
        <fullName evidence="1">Uncharacterized protein</fullName>
    </submittedName>
</protein>
<dbReference type="RefSeq" id="WP_073502425.1">
    <property type="nucleotide sequence ID" value="NZ_FRBI01000032.1"/>
</dbReference>
<evidence type="ECO:0000313" key="1">
    <source>
        <dbReference type="EMBL" id="SHN28793.1"/>
    </source>
</evidence>
<dbReference type="STRING" id="310782.SAMN05216499_13264"/>
<organism evidence="1 2">
    <name type="scientific">Actinacidiphila paucisporea</name>
    <dbReference type="NCBI Taxonomy" id="310782"/>
    <lineage>
        <taxon>Bacteria</taxon>
        <taxon>Bacillati</taxon>
        <taxon>Actinomycetota</taxon>
        <taxon>Actinomycetes</taxon>
        <taxon>Kitasatosporales</taxon>
        <taxon>Streptomycetaceae</taxon>
        <taxon>Actinacidiphila</taxon>
    </lineage>
</organism>
<gene>
    <name evidence="1" type="ORF">SAMN05216499_13264</name>
</gene>